<evidence type="ECO:0000256" key="5">
    <source>
        <dbReference type="ARBA" id="ARBA00023002"/>
    </source>
</evidence>
<name>A0A2P6RKR5_ROSCH</name>
<reference evidence="8 9" key="1">
    <citation type="journal article" date="2018" name="Nat. Genet.">
        <title>The Rosa genome provides new insights in the design of modern roses.</title>
        <authorList>
            <person name="Bendahmane M."/>
        </authorList>
    </citation>
    <scope>NUCLEOTIDE SEQUENCE [LARGE SCALE GENOMIC DNA]</scope>
    <source>
        <strain evidence="9">cv. Old Blush</strain>
    </source>
</reference>
<organism evidence="8 9">
    <name type="scientific">Rosa chinensis</name>
    <name type="common">China rose</name>
    <dbReference type="NCBI Taxonomy" id="74649"/>
    <lineage>
        <taxon>Eukaryota</taxon>
        <taxon>Viridiplantae</taxon>
        <taxon>Streptophyta</taxon>
        <taxon>Embryophyta</taxon>
        <taxon>Tracheophyta</taxon>
        <taxon>Spermatophyta</taxon>
        <taxon>Magnoliopsida</taxon>
        <taxon>eudicotyledons</taxon>
        <taxon>Gunneridae</taxon>
        <taxon>Pentapetalae</taxon>
        <taxon>rosids</taxon>
        <taxon>fabids</taxon>
        <taxon>Rosales</taxon>
        <taxon>Rosaceae</taxon>
        <taxon>Rosoideae</taxon>
        <taxon>Rosoideae incertae sedis</taxon>
        <taxon>Rosa</taxon>
    </lineage>
</organism>
<comment type="similarity">
    <text evidence="2">Belongs to the cytochrome P450 family.</text>
</comment>
<dbReference type="InterPro" id="IPR036396">
    <property type="entry name" value="Cyt_P450_sf"/>
</dbReference>
<evidence type="ECO:0000313" key="8">
    <source>
        <dbReference type="EMBL" id="PRQ47003.1"/>
    </source>
</evidence>
<dbReference type="GO" id="GO:0020037">
    <property type="term" value="F:heme binding"/>
    <property type="evidence" value="ECO:0007669"/>
    <property type="project" value="InterPro"/>
</dbReference>
<dbReference type="OMA" id="ASIVIEW"/>
<dbReference type="Gene3D" id="1.10.630.10">
    <property type="entry name" value="Cytochrome P450"/>
    <property type="match status" value="1"/>
</dbReference>
<dbReference type="Pfam" id="PF00067">
    <property type="entry name" value="p450"/>
    <property type="match status" value="1"/>
</dbReference>
<dbReference type="EMBL" id="PDCK01000040">
    <property type="protein sequence ID" value="PRQ47003.1"/>
    <property type="molecule type" value="Genomic_DNA"/>
</dbReference>
<dbReference type="PANTHER" id="PTHR47944:SF5">
    <property type="entry name" value="CYTOCHROME P450 71A1-LIKE"/>
    <property type="match status" value="1"/>
</dbReference>
<keyword evidence="6" id="KW-0408">Iron</keyword>
<dbReference type="AlphaFoldDB" id="A0A2P6RKR5"/>
<comment type="cofactor">
    <cofactor evidence="1">
        <name>heme</name>
        <dbReference type="ChEBI" id="CHEBI:30413"/>
    </cofactor>
</comment>
<keyword evidence="4" id="KW-0479">Metal-binding</keyword>
<dbReference type="PRINTS" id="PR00463">
    <property type="entry name" value="EP450I"/>
</dbReference>
<keyword evidence="3" id="KW-0349">Heme</keyword>
<dbReference type="GO" id="GO:0033772">
    <property type="term" value="F:flavonoid 3',5'-hydroxylase activity"/>
    <property type="evidence" value="ECO:0007669"/>
    <property type="project" value="UniProtKB-EC"/>
</dbReference>
<keyword evidence="5 8" id="KW-0560">Oxidoreductase</keyword>
<evidence type="ECO:0000256" key="7">
    <source>
        <dbReference type="ARBA" id="ARBA00023033"/>
    </source>
</evidence>
<dbReference type="PANTHER" id="PTHR47944">
    <property type="entry name" value="CYTOCHROME P450 98A9"/>
    <property type="match status" value="1"/>
</dbReference>
<comment type="caution">
    <text evidence="8">The sequence shown here is derived from an EMBL/GenBank/DDBJ whole genome shotgun (WGS) entry which is preliminary data.</text>
</comment>
<dbReference type="Gramene" id="PRQ47003">
    <property type="protein sequence ID" value="PRQ47003"/>
    <property type="gene ID" value="RchiOBHm_Chr2g0095041"/>
</dbReference>
<evidence type="ECO:0000256" key="4">
    <source>
        <dbReference type="ARBA" id="ARBA00022723"/>
    </source>
</evidence>
<dbReference type="PRINTS" id="PR00385">
    <property type="entry name" value="P450"/>
</dbReference>
<dbReference type="SUPFAM" id="SSF48264">
    <property type="entry name" value="Cytochrome P450"/>
    <property type="match status" value="1"/>
</dbReference>
<evidence type="ECO:0000256" key="6">
    <source>
        <dbReference type="ARBA" id="ARBA00023004"/>
    </source>
</evidence>
<gene>
    <name evidence="8" type="ORF">RchiOBHm_Chr2g0095041</name>
</gene>
<dbReference type="InterPro" id="IPR001128">
    <property type="entry name" value="Cyt_P450"/>
</dbReference>
<evidence type="ECO:0000256" key="1">
    <source>
        <dbReference type="ARBA" id="ARBA00001971"/>
    </source>
</evidence>
<evidence type="ECO:0000256" key="2">
    <source>
        <dbReference type="ARBA" id="ARBA00010617"/>
    </source>
</evidence>
<dbReference type="Proteomes" id="UP000238479">
    <property type="component" value="Chromosome 2"/>
</dbReference>
<evidence type="ECO:0000256" key="3">
    <source>
        <dbReference type="ARBA" id="ARBA00022617"/>
    </source>
</evidence>
<keyword evidence="9" id="KW-1185">Reference proteome</keyword>
<dbReference type="InterPro" id="IPR002401">
    <property type="entry name" value="Cyt_P450_E_grp-I"/>
</dbReference>
<evidence type="ECO:0000313" key="9">
    <source>
        <dbReference type="Proteomes" id="UP000238479"/>
    </source>
</evidence>
<proteinExistence type="inferred from homology"/>
<dbReference type="GO" id="GO:0005506">
    <property type="term" value="F:iron ion binding"/>
    <property type="evidence" value="ECO:0007669"/>
    <property type="project" value="InterPro"/>
</dbReference>
<sequence>MKAFKKKFDRFHDHVFGEHRSNKEGVKEFVPKDIVDDLIAGGTDTSATTVDWAMSELMKQPHLIQKAIEELDRVIGRETWVEDKDIAQLPCIDAIMKETMRKHPVACNARTTSGS</sequence>
<dbReference type="EC" id="1.14.14.81" evidence="8"/>
<accession>A0A2P6RKR5</accession>
<keyword evidence="7" id="KW-0503">Monooxygenase</keyword>
<protein>
    <submittedName>
        <fullName evidence="8">Putative flavonoid 3',5'-hydroxylase</fullName>
        <ecNumber evidence="8">1.14.14.81</ecNumber>
    </submittedName>
</protein>